<dbReference type="InterPro" id="IPR029071">
    <property type="entry name" value="Ubiquitin-like_domsf"/>
</dbReference>
<evidence type="ECO:0000259" key="3">
    <source>
        <dbReference type="PROSITE" id="PS50200"/>
    </source>
</evidence>
<evidence type="ECO:0000313" key="5">
    <source>
        <dbReference type="Proteomes" id="UP000008144"/>
    </source>
</evidence>
<dbReference type="InterPro" id="IPR033593">
    <property type="entry name" value="N-RASSF"/>
</dbReference>
<dbReference type="SUPFAM" id="SSF54236">
    <property type="entry name" value="Ubiquitin-like"/>
    <property type="match status" value="1"/>
</dbReference>
<name>F6ZBW6_CIOIN</name>
<organism evidence="4 5">
    <name type="scientific">Ciona intestinalis</name>
    <name type="common">Transparent sea squirt</name>
    <name type="synonym">Ascidia intestinalis</name>
    <dbReference type="NCBI Taxonomy" id="7719"/>
    <lineage>
        <taxon>Eukaryota</taxon>
        <taxon>Metazoa</taxon>
        <taxon>Chordata</taxon>
        <taxon>Tunicata</taxon>
        <taxon>Ascidiacea</taxon>
        <taxon>Phlebobranchia</taxon>
        <taxon>Cionidae</taxon>
        <taxon>Ciona</taxon>
    </lineage>
</organism>
<accession>F6ZBW6</accession>
<proteinExistence type="predicted"/>
<dbReference type="FunCoup" id="F6ZBW6">
    <property type="interactions" value="7"/>
</dbReference>
<dbReference type="OMA" id="VCGINEQ"/>
<reference evidence="4" key="2">
    <citation type="submission" date="2025-08" db="UniProtKB">
        <authorList>
            <consortium name="Ensembl"/>
        </authorList>
    </citation>
    <scope>IDENTIFICATION</scope>
</reference>
<dbReference type="PROSITE" id="PS50200">
    <property type="entry name" value="RA"/>
    <property type="match status" value="1"/>
</dbReference>
<dbReference type="HOGENOM" id="CLU_031151_0_0_1"/>
<dbReference type="PANTHER" id="PTHR15286:SF6">
    <property type="entry name" value="GH01133P"/>
    <property type="match status" value="1"/>
</dbReference>
<dbReference type="AlphaFoldDB" id="F6ZBW6"/>
<dbReference type="Gene3D" id="3.10.20.90">
    <property type="entry name" value="Phosphatidylinositol 3-kinase Catalytic Subunit, Chain A, domain 1"/>
    <property type="match status" value="1"/>
</dbReference>
<sequence>MELKVWVDGIQRVVCGINEQTTVQEVVIALAQATGRTGRYTLVEQWRGTEKMLPPTERPLQVLSNFGDRSPSVQFILRRTGASSVSSHNDDESVVTPERTGYRQSLPPQMKHRQKNDAVLNRKEPKRKSLTIIGSANSSDSIQKPRVGENKFKFPEVEIKKPVLNNGHIKEQTTTLNSLSNELEKFQETLEKKDKTSLQTKVYKNKCNCGPQREIEELEKQIERNESDLFSEKLLEGLLDEEKDKAKKFALNIPKFSKQICVLLRKQSENYQTEIDTMNSSIRELEEKFKFLNETKKRNKEMNNNIHQINGDLRKIAVELKKVQTGLRNTEEDLWYKNIANEMKMMQLETLNRELRQVNLQQFIRQTGSKVTVLPSD</sequence>
<dbReference type="Proteomes" id="UP000008144">
    <property type="component" value="Unassembled WGS sequence"/>
</dbReference>
<dbReference type="GeneTree" id="ENSGT00950000182839"/>
<feature type="coiled-coil region" evidence="1">
    <location>
        <begin position="268"/>
        <end position="312"/>
    </location>
</feature>
<feature type="domain" description="Ras-associating" evidence="3">
    <location>
        <begin position="1"/>
        <end position="82"/>
    </location>
</feature>
<keyword evidence="5" id="KW-1185">Reference proteome</keyword>
<protein>
    <recommendedName>
        <fullName evidence="3">Ras-associating domain-containing protein</fullName>
    </recommendedName>
</protein>
<reference evidence="5" key="1">
    <citation type="journal article" date="2002" name="Science">
        <title>The draft genome of Ciona intestinalis: insights into chordate and vertebrate origins.</title>
        <authorList>
            <person name="Dehal P."/>
            <person name="Satou Y."/>
            <person name="Campbell R.K."/>
            <person name="Chapman J."/>
            <person name="Degnan B."/>
            <person name="De Tomaso A."/>
            <person name="Davidson B."/>
            <person name="Di Gregorio A."/>
            <person name="Gelpke M."/>
            <person name="Goodstein D.M."/>
            <person name="Harafuji N."/>
            <person name="Hastings K.E."/>
            <person name="Ho I."/>
            <person name="Hotta K."/>
            <person name="Huang W."/>
            <person name="Kawashima T."/>
            <person name="Lemaire P."/>
            <person name="Martinez D."/>
            <person name="Meinertzhagen I.A."/>
            <person name="Necula S."/>
            <person name="Nonaka M."/>
            <person name="Putnam N."/>
            <person name="Rash S."/>
            <person name="Saiga H."/>
            <person name="Satake M."/>
            <person name="Terry A."/>
            <person name="Yamada L."/>
            <person name="Wang H.G."/>
            <person name="Awazu S."/>
            <person name="Azumi K."/>
            <person name="Boore J."/>
            <person name="Branno M."/>
            <person name="Chin-Bow S."/>
            <person name="DeSantis R."/>
            <person name="Doyle S."/>
            <person name="Francino P."/>
            <person name="Keys D.N."/>
            <person name="Haga S."/>
            <person name="Hayashi H."/>
            <person name="Hino K."/>
            <person name="Imai K.S."/>
            <person name="Inaba K."/>
            <person name="Kano S."/>
            <person name="Kobayashi K."/>
            <person name="Kobayashi M."/>
            <person name="Lee B.I."/>
            <person name="Makabe K.W."/>
            <person name="Manohar C."/>
            <person name="Matassi G."/>
            <person name="Medina M."/>
            <person name="Mochizuki Y."/>
            <person name="Mount S."/>
            <person name="Morishita T."/>
            <person name="Miura S."/>
            <person name="Nakayama A."/>
            <person name="Nishizaka S."/>
            <person name="Nomoto H."/>
            <person name="Ohta F."/>
            <person name="Oishi K."/>
            <person name="Rigoutsos I."/>
            <person name="Sano M."/>
            <person name="Sasaki A."/>
            <person name="Sasakura Y."/>
            <person name="Shoguchi E."/>
            <person name="Shin-i T."/>
            <person name="Spagnuolo A."/>
            <person name="Stainier D."/>
            <person name="Suzuki M.M."/>
            <person name="Tassy O."/>
            <person name="Takatori N."/>
            <person name="Tokuoka M."/>
            <person name="Yagi K."/>
            <person name="Yoshizaki F."/>
            <person name="Wada S."/>
            <person name="Zhang C."/>
            <person name="Hyatt P.D."/>
            <person name="Larimer F."/>
            <person name="Detter C."/>
            <person name="Doggett N."/>
            <person name="Glavina T."/>
            <person name="Hawkins T."/>
            <person name="Richardson P."/>
            <person name="Lucas S."/>
            <person name="Kohara Y."/>
            <person name="Levine M."/>
            <person name="Satoh N."/>
            <person name="Rokhsar D.S."/>
        </authorList>
    </citation>
    <scope>NUCLEOTIDE SEQUENCE [LARGE SCALE GENOMIC DNA]</scope>
</reference>
<feature type="coiled-coil region" evidence="1">
    <location>
        <begin position="169"/>
        <end position="235"/>
    </location>
</feature>
<feature type="region of interest" description="Disordered" evidence="2">
    <location>
        <begin position="81"/>
        <end position="145"/>
    </location>
</feature>
<dbReference type="PANTHER" id="PTHR15286">
    <property type="entry name" value="RAS-ASSOCIATING DOMAIN CONTAINING PROTEIN"/>
    <property type="match status" value="1"/>
</dbReference>
<feature type="compositionally biased region" description="Polar residues" evidence="2">
    <location>
        <begin position="132"/>
        <end position="142"/>
    </location>
</feature>
<dbReference type="GO" id="GO:0007165">
    <property type="term" value="P:signal transduction"/>
    <property type="evidence" value="ECO:0007669"/>
    <property type="project" value="InterPro"/>
</dbReference>
<evidence type="ECO:0000256" key="2">
    <source>
        <dbReference type="SAM" id="MobiDB-lite"/>
    </source>
</evidence>
<dbReference type="Ensembl" id="ENSCINT00000014493.3">
    <property type="protein sequence ID" value="ENSCINP00000014493.3"/>
    <property type="gene ID" value="ENSCING00000007050.3"/>
</dbReference>
<dbReference type="Pfam" id="PF00788">
    <property type="entry name" value="RA"/>
    <property type="match status" value="1"/>
</dbReference>
<dbReference type="InParanoid" id="F6ZBW6"/>
<evidence type="ECO:0000256" key="1">
    <source>
        <dbReference type="SAM" id="Coils"/>
    </source>
</evidence>
<dbReference type="InterPro" id="IPR000159">
    <property type="entry name" value="RA_dom"/>
</dbReference>
<dbReference type="SMART" id="SM00314">
    <property type="entry name" value="RA"/>
    <property type="match status" value="1"/>
</dbReference>
<keyword evidence="1" id="KW-0175">Coiled coil</keyword>
<reference evidence="4" key="3">
    <citation type="submission" date="2025-09" db="UniProtKB">
        <authorList>
            <consortium name="Ensembl"/>
        </authorList>
    </citation>
    <scope>IDENTIFICATION</scope>
</reference>
<evidence type="ECO:0000313" key="4">
    <source>
        <dbReference type="Ensembl" id="ENSCINP00000014493.3"/>
    </source>
</evidence>